<evidence type="ECO:0000313" key="2">
    <source>
        <dbReference type="EMBL" id="GHG69766.1"/>
    </source>
</evidence>
<reference evidence="3" key="1">
    <citation type="journal article" date="2019" name="Int. J. Syst. Evol. Microbiol.">
        <title>The Global Catalogue of Microorganisms (GCM) 10K type strain sequencing project: providing services to taxonomists for standard genome sequencing and annotation.</title>
        <authorList>
            <consortium name="The Broad Institute Genomics Platform"/>
            <consortium name="The Broad Institute Genome Sequencing Center for Infectious Disease"/>
            <person name="Wu L."/>
            <person name="Ma J."/>
        </authorList>
    </citation>
    <scope>NUCLEOTIDE SEQUENCE [LARGE SCALE GENOMIC DNA]</scope>
    <source>
        <strain evidence="3">JCM 4253</strain>
    </source>
</reference>
<proteinExistence type="predicted"/>
<name>A0A919KES8_9ACTN</name>
<evidence type="ECO:0000313" key="3">
    <source>
        <dbReference type="Proteomes" id="UP000619355"/>
    </source>
</evidence>
<dbReference type="EMBL" id="BNBF01000025">
    <property type="protein sequence ID" value="GHG69766.1"/>
    <property type="molecule type" value="Genomic_DNA"/>
</dbReference>
<evidence type="ECO:0000256" key="1">
    <source>
        <dbReference type="SAM" id="MobiDB-lite"/>
    </source>
</evidence>
<sequence>MAAAVLGLIAGTCAGYLVQAGREPTALPPLSQPELARTEGGAPPPLSAAQDRKVKADGDLRALLLRKPAGAGESRPGRATDGWTGLAELADTYGDPADGYGWLLSKEFRRAAVTGWREGTRTVQIRLIQFRQQEVLGAREAAENDDYWARQGGAADSGAIPGTGDGMAYAYRKARTEYGVRQYLARAHAWRGDIEMEIWIDDTGPVPKRAVLDLAERQMERL</sequence>
<gene>
    <name evidence="2" type="ORF">GCM10018980_64170</name>
</gene>
<protein>
    <submittedName>
        <fullName evidence="2">Uncharacterized protein</fullName>
    </submittedName>
</protein>
<feature type="region of interest" description="Disordered" evidence="1">
    <location>
        <begin position="27"/>
        <end position="53"/>
    </location>
</feature>
<dbReference type="AlphaFoldDB" id="A0A919KES8"/>
<comment type="caution">
    <text evidence="2">The sequence shown here is derived from an EMBL/GenBank/DDBJ whole genome shotgun (WGS) entry which is preliminary data.</text>
</comment>
<keyword evidence="3" id="KW-1185">Reference proteome</keyword>
<organism evidence="2 3">
    <name type="scientific">Streptomyces capoamus</name>
    <dbReference type="NCBI Taxonomy" id="68183"/>
    <lineage>
        <taxon>Bacteria</taxon>
        <taxon>Bacillati</taxon>
        <taxon>Actinomycetota</taxon>
        <taxon>Actinomycetes</taxon>
        <taxon>Kitasatosporales</taxon>
        <taxon>Streptomycetaceae</taxon>
        <taxon>Streptomyces</taxon>
    </lineage>
</organism>
<accession>A0A919KES8</accession>
<dbReference type="Proteomes" id="UP000619355">
    <property type="component" value="Unassembled WGS sequence"/>
</dbReference>